<dbReference type="InterPro" id="IPR000709">
    <property type="entry name" value="Leu_Ile_Val-bd"/>
</dbReference>
<keyword evidence="7" id="KW-0675">Receptor</keyword>
<dbReference type="InterPro" id="IPR028082">
    <property type="entry name" value="Peripla_BP_I"/>
</dbReference>
<gene>
    <name evidence="7" type="ORF">Cba03nite_52360</name>
</gene>
<dbReference type="Pfam" id="PF13458">
    <property type="entry name" value="Peripla_BP_6"/>
    <property type="match status" value="1"/>
</dbReference>
<keyword evidence="8" id="KW-1185">Reference proteome</keyword>
<feature type="chain" id="PRO_5039212174" evidence="5">
    <location>
        <begin position="25"/>
        <end position="381"/>
    </location>
</feature>
<protein>
    <submittedName>
        <fullName evidence="7">Putative ABC transporter/extracellular ligand-binding receptor</fullName>
    </submittedName>
</protein>
<dbReference type="PRINTS" id="PR00337">
    <property type="entry name" value="LEUILEVALBP"/>
</dbReference>
<dbReference type="SUPFAM" id="SSF53822">
    <property type="entry name" value="Periplasmic binding protein-like I"/>
    <property type="match status" value="1"/>
</dbReference>
<dbReference type="Proteomes" id="UP000601223">
    <property type="component" value="Unassembled WGS sequence"/>
</dbReference>
<organism evidence="7 8">
    <name type="scientific">Catellatospora bangladeshensis</name>
    <dbReference type="NCBI Taxonomy" id="310355"/>
    <lineage>
        <taxon>Bacteria</taxon>
        <taxon>Bacillati</taxon>
        <taxon>Actinomycetota</taxon>
        <taxon>Actinomycetes</taxon>
        <taxon>Micromonosporales</taxon>
        <taxon>Micromonosporaceae</taxon>
        <taxon>Catellatospora</taxon>
    </lineage>
</organism>
<keyword evidence="4" id="KW-0029">Amino-acid transport</keyword>
<evidence type="ECO:0000256" key="2">
    <source>
        <dbReference type="ARBA" id="ARBA00022448"/>
    </source>
</evidence>
<dbReference type="EMBL" id="BONF01000032">
    <property type="protein sequence ID" value="GIF83887.1"/>
    <property type="molecule type" value="Genomic_DNA"/>
</dbReference>
<dbReference type="PROSITE" id="PS51257">
    <property type="entry name" value="PROKAR_LIPOPROTEIN"/>
    <property type="match status" value="1"/>
</dbReference>
<keyword evidence="3 5" id="KW-0732">Signal</keyword>
<sequence>MRVPYARLTAVLALVALATAGCDAAATPLATPQVCGMKVAVIGPLTGDSADLGGNIRSGAELAFAQYRKRHPDCPAELVAFDSQGDPKQAPALVQNIVADPKIMGVIGPAFSGEAEAAGPLLDQGGVPVVTVSATRTNLSQRGWSTFHRLLGNDASQGPAAARYIDTVLGARKAFVVDDTGAYGRGLADEVAATLSGKVVQRASVPPRQVDFSSVVSQIRSAGADVVFYGGYYSGAGTLLKAMREAGVTAAFVAGDGVKDAGFVRAAGKRAAEGAVITCPCLPPERAARDFPGSYRAEFGRDAGTYSAEAYDAASIFLAGFEAGRATRRDMEAFVDAYAHDGVTGRLQFTPQGELVDTAVVLWAYRVTDGMVVADREIPRT</sequence>
<dbReference type="PANTHER" id="PTHR47151">
    <property type="entry name" value="LEU/ILE/VAL-BINDING ABC TRANSPORTER SUBUNIT"/>
    <property type="match status" value="1"/>
</dbReference>
<evidence type="ECO:0000313" key="8">
    <source>
        <dbReference type="Proteomes" id="UP000601223"/>
    </source>
</evidence>
<evidence type="ECO:0000259" key="6">
    <source>
        <dbReference type="Pfam" id="PF13458"/>
    </source>
</evidence>
<feature type="signal peptide" evidence="5">
    <location>
        <begin position="1"/>
        <end position="24"/>
    </location>
</feature>
<comment type="similarity">
    <text evidence="1">Belongs to the leucine-binding protein family.</text>
</comment>
<evidence type="ECO:0000256" key="4">
    <source>
        <dbReference type="ARBA" id="ARBA00022970"/>
    </source>
</evidence>
<dbReference type="InterPro" id="IPR028081">
    <property type="entry name" value="Leu-bd"/>
</dbReference>
<dbReference type="GO" id="GO:0006865">
    <property type="term" value="P:amino acid transport"/>
    <property type="evidence" value="ECO:0007669"/>
    <property type="project" value="UniProtKB-KW"/>
</dbReference>
<evidence type="ECO:0000313" key="7">
    <source>
        <dbReference type="EMBL" id="GIF83887.1"/>
    </source>
</evidence>
<dbReference type="PANTHER" id="PTHR47151:SF2">
    <property type="entry name" value="AMINO ACID BINDING PROTEIN"/>
    <property type="match status" value="1"/>
</dbReference>
<proteinExistence type="inferred from homology"/>
<evidence type="ECO:0000256" key="5">
    <source>
        <dbReference type="SAM" id="SignalP"/>
    </source>
</evidence>
<keyword evidence="2" id="KW-0813">Transport</keyword>
<feature type="domain" description="Leucine-binding protein" evidence="6">
    <location>
        <begin position="38"/>
        <end position="358"/>
    </location>
</feature>
<dbReference type="CDD" id="cd06342">
    <property type="entry name" value="PBP1_ABC_LIVBP-like"/>
    <property type="match status" value="1"/>
</dbReference>
<dbReference type="Gene3D" id="3.40.50.2300">
    <property type="match status" value="2"/>
</dbReference>
<comment type="caution">
    <text evidence="7">The sequence shown here is derived from an EMBL/GenBank/DDBJ whole genome shotgun (WGS) entry which is preliminary data.</text>
</comment>
<name>A0A8J3JNF4_9ACTN</name>
<evidence type="ECO:0000256" key="1">
    <source>
        <dbReference type="ARBA" id="ARBA00010062"/>
    </source>
</evidence>
<dbReference type="AlphaFoldDB" id="A0A8J3JNF4"/>
<reference evidence="7 8" key="1">
    <citation type="submission" date="2021-01" db="EMBL/GenBank/DDBJ databases">
        <title>Whole genome shotgun sequence of Catellatospora bangladeshensis NBRC 107357.</title>
        <authorList>
            <person name="Komaki H."/>
            <person name="Tamura T."/>
        </authorList>
    </citation>
    <scope>NUCLEOTIDE SEQUENCE [LARGE SCALE GENOMIC DNA]</scope>
    <source>
        <strain evidence="7 8">NBRC 107357</strain>
    </source>
</reference>
<evidence type="ECO:0000256" key="3">
    <source>
        <dbReference type="ARBA" id="ARBA00022729"/>
    </source>
</evidence>
<accession>A0A8J3JNF4</accession>